<gene>
    <name evidence="2" type="ORF">SCF082_LOCUS44065</name>
</gene>
<sequence>EPDEKGSHRLLPDLASQEAELEEGHLRLLDAKVLQSKCTEDQLRKLLPPLRAKYVSPLEPSRAGQRKRCIELTKKRPPVGPLATSNQSSRALLQPLAGLRRLRSQTAPCARDRLGELAARTMMTSTITDRLTEKPLLDEGGDERSAKK</sequence>
<evidence type="ECO:0000256" key="1">
    <source>
        <dbReference type="SAM" id="MobiDB-lite"/>
    </source>
</evidence>
<feature type="region of interest" description="Disordered" evidence="1">
    <location>
        <begin position="126"/>
        <end position="148"/>
    </location>
</feature>
<evidence type="ECO:0000313" key="2">
    <source>
        <dbReference type="EMBL" id="CAK9093670.1"/>
    </source>
</evidence>
<keyword evidence="3" id="KW-1185">Reference proteome</keyword>
<comment type="caution">
    <text evidence="2">The sequence shown here is derived from an EMBL/GenBank/DDBJ whole genome shotgun (WGS) entry which is preliminary data.</text>
</comment>
<proteinExistence type="predicted"/>
<evidence type="ECO:0000313" key="3">
    <source>
        <dbReference type="Proteomes" id="UP001642464"/>
    </source>
</evidence>
<organism evidence="2 3">
    <name type="scientific">Durusdinium trenchii</name>
    <dbReference type="NCBI Taxonomy" id="1381693"/>
    <lineage>
        <taxon>Eukaryota</taxon>
        <taxon>Sar</taxon>
        <taxon>Alveolata</taxon>
        <taxon>Dinophyceae</taxon>
        <taxon>Suessiales</taxon>
        <taxon>Symbiodiniaceae</taxon>
        <taxon>Durusdinium</taxon>
    </lineage>
</organism>
<protein>
    <submittedName>
        <fullName evidence="2">Uncharacterized protein</fullName>
    </submittedName>
</protein>
<dbReference type="Proteomes" id="UP001642464">
    <property type="component" value="Unassembled WGS sequence"/>
</dbReference>
<dbReference type="EMBL" id="CAXAMM010040497">
    <property type="protein sequence ID" value="CAK9093670.1"/>
    <property type="molecule type" value="Genomic_DNA"/>
</dbReference>
<feature type="compositionally biased region" description="Basic and acidic residues" evidence="1">
    <location>
        <begin position="130"/>
        <end position="148"/>
    </location>
</feature>
<reference evidence="2 3" key="1">
    <citation type="submission" date="2024-02" db="EMBL/GenBank/DDBJ databases">
        <authorList>
            <person name="Chen Y."/>
            <person name="Shah S."/>
            <person name="Dougan E. K."/>
            <person name="Thang M."/>
            <person name="Chan C."/>
        </authorList>
    </citation>
    <scope>NUCLEOTIDE SEQUENCE [LARGE SCALE GENOMIC DNA]</scope>
</reference>
<feature type="non-terminal residue" evidence="2">
    <location>
        <position position="1"/>
    </location>
</feature>
<accession>A0ABP0R203</accession>
<name>A0ABP0R203_9DINO</name>